<dbReference type="SUPFAM" id="SSF103473">
    <property type="entry name" value="MFS general substrate transporter"/>
    <property type="match status" value="1"/>
</dbReference>
<dbReference type="Proteomes" id="UP001432222">
    <property type="component" value="Chromosome"/>
</dbReference>
<feature type="transmembrane region" description="Helical" evidence="7">
    <location>
        <begin position="58"/>
        <end position="80"/>
    </location>
</feature>
<keyword evidence="3 7" id="KW-0812">Transmembrane</keyword>
<evidence type="ECO:0000256" key="2">
    <source>
        <dbReference type="ARBA" id="ARBA00022475"/>
    </source>
</evidence>
<proteinExistence type="predicted"/>
<gene>
    <name evidence="8" type="ORF">OHA16_29195</name>
</gene>
<evidence type="ECO:0000256" key="7">
    <source>
        <dbReference type="SAM" id="Phobius"/>
    </source>
</evidence>
<protein>
    <submittedName>
        <fullName evidence="8">MFS transporter</fullName>
    </submittedName>
</protein>
<dbReference type="PANTHER" id="PTHR23513">
    <property type="entry name" value="INTEGRAL MEMBRANE EFFLUX PROTEIN-RELATED"/>
    <property type="match status" value="1"/>
</dbReference>
<comment type="subcellular location">
    <subcellularLocation>
        <location evidence="1">Cell membrane</location>
        <topology evidence="1">Multi-pass membrane protein</topology>
    </subcellularLocation>
</comment>
<reference evidence="8" key="1">
    <citation type="submission" date="2022-10" db="EMBL/GenBank/DDBJ databases">
        <title>The complete genomes of actinobacterial strains from the NBC collection.</title>
        <authorList>
            <person name="Joergensen T.S."/>
            <person name="Alvarez Arevalo M."/>
            <person name="Sterndorff E.B."/>
            <person name="Faurdal D."/>
            <person name="Vuksanovic O."/>
            <person name="Mourched A.-S."/>
            <person name="Charusanti P."/>
            <person name="Shaw S."/>
            <person name="Blin K."/>
            <person name="Weber T."/>
        </authorList>
    </citation>
    <scope>NUCLEOTIDE SEQUENCE</scope>
    <source>
        <strain evidence="8">NBC_00222</strain>
    </source>
</reference>
<organism evidence="8 9">
    <name type="scientific">Kitasatospora purpeofusca</name>
    <dbReference type="NCBI Taxonomy" id="67352"/>
    <lineage>
        <taxon>Bacteria</taxon>
        <taxon>Bacillati</taxon>
        <taxon>Actinomycetota</taxon>
        <taxon>Actinomycetes</taxon>
        <taxon>Kitasatosporales</taxon>
        <taxon>Streptomycetaceae</taxon>
        <taxon>Kitasatospora</taxon>
    </lineage>
</organism>
<sequence>MISFAPLVRRLPPAYRPLFAPGPFRRLLPALAVSDLGDGMSAVAVPWLALQLAPPGRAGLFVGAAVAAYVLPGALGALLFGRRLRGLPARRLIRADAWTRALFLGGIPVGWALGLLGPGLLLVLLAGSSLLHAWGASAKYALVAEVIPAERRQAANALLSTSAWVAMIAGPALAGVLAVAVAPAWVIGLDAVSFVALAVGAGRLSAASARLSDSAAPSGRDRSEEAEGPVRRGEGLRVLRTRPELLGLLVLTWFFNLFYGPVEVALPLFVGKDLAAGPGLLGLYWVAFGVGALLGALGLGVLSRRSVRWVLPGIVAGHGLAMMSFALPGPAALSVTGFAVAGLVYGPYSALVVGRFQELTPAPALTSVLALRASLVLTAGPAGATLGGPLTAALGARATLAGTGVAMVALAVLAVGLPLRSARSTRSAAHGKSAGPTSGTRAGAGG</sequence>
<keyword evidence="2" id="KW-1003">Cell membrane</keyword>
<feature type="transmembrane region" description="Helical" evidence="7">
    <location>
        <begin position="282"/>
        <end position="302"/>
    </location>
</feature>
<dbReference type="InterPro" id="IPR011701">
    <property type="entry name" value="MFS"/>
</dbReference>
<feature type="transmembrane region" description="Helical" evidence="7">
    <location>
        <begin position="333"/>
        <end position="353"/>
    </location>
</feature>
<keyword evidence="9" id="KW-1185">Reference proteome</keyword>
<evidence type="ECO:0000256" key="6">
    <source>
        <dbReference type="SAM" id="MobiDB-lite"/>
    </source>
</evidence>
<dbReference type="RefSeq" id="WP_328957272.1">
    <property type="nucleotide sequence ID" value="NZ_CP108110.1"/>
</dbReference>
<evidence type="ECO:0000256" key="5">
    <source>
        <dbReference type="ARBA" id="ARBA00023136"/>
    </source>
</evidence>
<keyword evidence="4 7" id="KW-1133">Transmembrane helix</keyword>
<feature type="transmembrane region" description="Helical" evidence="7">
    <location>
        <begin position="161"/>
        <end position="185"/>
    </location>
</feature>
<feature type="transmembrane region" description="Helical" evidence="7">
    <location>
        <begin position="245"/>
        <end position="262"/>
    </location>
</feature>
<dbReference type="PANTHER" id="PTHR23513:SF6">
    <property type="entry name" value="MAJOR FACILITATOR SUPERFAMILY ASSOCIATED DOMAIN-CONTAINING PROTEIN"/>
    <property type="match status" value="1"/>
</dbReference>
<dbReference type="InterPro" id="IPR036259">
    <property type="entry name" value="MFS_trans_sf"/>
</dbReference>
<feature type="region of interest" description="Disordered" evidence="6">
    <location>
        <begin position="425"/>
        <end position="446"/>
    </location>
</feature>
<name>A0ABZ1U741_9ACTN</name>
<dbReference type="EMBL" id="CP108110">
    <property type="protein sequence ID" value="WUQ86679.1"/>
    <property type="molecule type" value="Genomic_DNA"/>
</dbReference>
<dbReference type="CDD" id="cd06173">
    <property type="entry name" value="MFS_MefA_like"/>
    <property type="match status" value="1"/>
</dbReference>
<evidence type="ECO:0000256" key="1">
    <source>
        <dbReference type="ARBA" id="ARBA00004651"/>
    </source>
</evidence>
<evidence type="ECO:0000256" key="3">
    <source>
        <dbReference type="ARBA" id="ARBA00022692"/>
    </source>
</evidence>
<evidence type="ECO:0000256" key="4">
    <source>
        <dbReference type="ARBA" id="ARBA00022989"/>
    </source>
</evidence>
<dbReference type="Gene3D" id="1.20.1250.20">
    <property type="entry name" value="MFS general substrate transporter like domains"/>
    <property type="match status" value="1"/>
</dbReference>
<feature type="transmembrane region" description="Helical" evidence="7">
    <location>
        <begin position="365"/>
        <end position="386"/>
    </location>
</feature>
<feature type="transmembrane region" description="Helical" evidence="7">
    <location>
        <begin position="101"/>
        <end position="125"/>
    </location>
</feature>
<keyword evidence="5 7" id="KW-0472">Membrane</keyword>
<feature type="transmembrane region" description="Helical" evidence="7">
    <location>
        <begin position="309"/>
        <end position="327"/>
    </location>
</feature>
<dbReference type="Pfam" id="PF07690">
    <property type="entry name" value="MFS_1"/>
    <property type="match status" value="1"/>
</dbReference>
<feature type="transmembrane region" description="Helical" evidence="7">
    <location>
        <begin position="398"/>
        <end position="419"/>
    </location>
</feature>
<accession>A0ABZ1U741</accession>
<evidence type="ECO:0000313" key="8">
    <source>
        <dbReference type="EMBL" id="WUQ86679.1"/>
    </source>
</evidence>
<evidence type="ECO:0000313" key="9">
    <source>
        <dbReference type="Proteomes" id="UP001432222"/>
    </source>
</evidence>